<keyword evidence="2" id="KW-0813">Transport</keyword>
<gene>
    <name evidence="9" type="ordered locus">Fleli_2042</name>
</gene>
<comment type="subcellular location">
    <subcellularLocation>
        <location evidence="1">Cell membrane</location>
        <topology evidence="1">Multi-pass membrane protein</topology>
    </subcellularLocation>
</comment>
<feature type="transmembrane region" description="Helical" evidence="8">
    <location>
        <begin position="522"/>
        <end position="542"/>
    </location>
</feature>
<accession>I4AKE1</accession>
<dbReference type="PANTHER" id="PTHR32024">
    <property type="entry name" value="TRK SYSTEM POTASSIUM UPTAKE PROTEIN TRKG-RELATED"/>
    <property type="match status" value="1"/>
</dbReference>
<evidence type="ECO:0000256" key="1">
    <source>
        <dbReference type="ARBA" id="ARBA00004651"/>
    </source>
</evidence>
<dbReference type="GO" id="GO:0005886">
    <property type="term" value="C:plasma membrane"/>
    <property type="evidence" value="ECO:0007669"/>
    <property type="project" value="UniProtKB-SubCell"/>
</dbReference>
<feature type="transmembrane region" description="Helical" evidence="8">
    <location>
        <begin position="459"/>
        <end position="477"/>
    </location>
</feature>
<evidence type="ECO:0000256" key="5">
    <source>
        <dbReference type="ARBA" id="ARBA00022989"/>
    </source>
</evidence>
<dbReference type="PANTHER" id="PTHR32024:SF1">
    <property type="entry name" value="KTR SYSTEM POTASSIUM UPTAKE PROTEIN B"/>
    <property type="match status" value="1"/>
</dbReference>
<evidence type="ECO:0000256" key="2">
    <source>
        <dbReference type="ARBA" id="ARBA00022448"/>
    </source>
</evidence>
<evidence type="ECO:0000313" key="10">
    <source>
        <dbReference type="Proteomes" id="UP000006054"/>
    </source>
</evidence>
<dbReference type="Proteomes" id="UP000006054">
    <property type="component" value="Chromosome"/>
</dbReference>
<keyword evidence="4 8" id="KW-0812">Transmembrane</keyword>
<evidence type="ECO:0000313" key="9">
    <source>
        <dbReference type="EMBL" id="AFM04426.1"/>
    </source>
</evidence>
<feature type="transmembrane region" description="Helical" evidence="8">
    <location>
        <begin position="404"/>
        <end position="423"/>
    </location>
</feature>
<evidence type="ECO:0000256" key="8">
    <source>
        <dbReference type="SAM" id="Phobius"/>
    </source>
</evidence>
<protein>
    <submittedName>
        <fullName evidence="9">Trk-type K+ transport system, membrane component</fullName>
    </submittedName>
</protein>
<dbReference type="GO" id="GO:0008324">
    <property type="term" value="F:monoatomic cation transmembrane transporter activity"/>
    <property type="evidence" value="ECO:0007669"/>
    <property type="project" value="InterPro"/>
</dbReference>
<feature type="transmembrane region" description="Helical" evidence="8">
    <location>
        <begin position="287"/>
        <end position="306"/>
    </location>
</feature>
<keyword evidence="7 8" id="KW-0472">Membrane</keyword>
<feature type="transmembrane region" description="Helical" evidence="8">
    <location>
        <begin position="65"/>
        <end position="86"/>
    </location>
</feature>
<feature type="transmembrane region" description="Helical" evidence="8">
    <location>
        <begin position="358"/>
        <end position="378"/>
    </location>
</feature>
<keyword evidence="10" id="KW-1185">Reference proteome</keyword>
<dbReference type="InterPro" id="IPR003445">
    <property type="entry name" value="Cat_transpt"/>
</dbReference>
<feature type="transmembrane region" description="Helical" evidence="8">
    <location>
        <begin position="169"/>
        <end position="189"/>
    </location>
</feature>
<keyword evidence="3" id="KW-1003">Cell membrane</keyword>
<keyword evidence="6" id="KW-0406">Ion transport</keyword>
<evidence type="ECO:0000256" key="6">
    <source>
        <dbReference type="ARBA" id="ARBA00023065"/>
    </source>
</evidence>
<evidence type="ECO:0000256" key="4">
    <source>
        <dbReference type="ARBA" id="ARBA00022692"/>
    </source>
</evidence>
<dbReference type="HOGENOM" id="CLU_026429_3_1_10"/>
<name>I4AKE1_BERLS</name>
<dbReference type="PATRIC" id="fig|880071.3.peg.2030"/>
<feature type="transmembrane region" description="Helical" evidence="8">
    <location>
        <begin position="30"/>
        <end position="53"/>
    </location>
</feature>
<dbReference type="Pfam" id="PF02386">
    <property type="entry name" value="TrkH"/>
    <property type="match status" value="1"/>
</dbReference>
<dbReference type="eggNOG" id="COG0168">
    <property type="taxonomic scope" value="Bacteria"/>
</dbReference>
<feature type="transmembrane region" description="Helical" evidence="8">
    <location>
        <begin position="232"/>
        <end position="256"/>
    </location>
</feature>
<dbReference type="AlphaFoldDB" id="I4AKE1"/>
<sequence>MKNFKTRFSTYKNTFRERYQNHVYESRDRILLLIKTLSVICSAIALVFLVYRYGFHVDAPIERVIFGTLDIIFFAFAAFFTLRVIYDSHWIDFLRKNWFEALLIAFIILFGAINYILNFRITYYYFELLGFTNPELANQHFLSIYMLLMIGLDLTRITTHLSEINYKPATTFLLSFVLLILMGAGLLMLPTMTPGRTSLDLIDAIFTSTSASCVTGLIVVDTATAFTLKGQIVILVLIQLGGIGMVSFATFFASFLTQGVGIKHQSIIQDYLSSESLVSATKLLRKVVLITLFIEIIGAVCIFYAWDEELWEQSQQFENIGEKIFFSFFHSVSAFCNGGFSLFSGGMADTNYKIDRMYNLHFILVWIVVLGGLGYTTIEDIFSFNNIKERFVKPWKQWNVVTKINVYTTFTLLAIGTIGFLLLEIEKLTDRTIIQAFVTALFQSMTTRTAGFNTMDFEALNPATIMMCLVLMFIGASSGSTAGGIKITTFVLVFVAAIANIRRQERIVIANRTIPDELIRKAYSIFIFAIAYNIVAIFLLLLVQEPSSPNDTKFILKIIFEQVSAFATVGISMNLTGELSFWGKVIIIMSMYLGRVGTLTLALALSNAVVTNSYRYPNAHVMVG</sequence>
<feature type="transmembrane region" description="Helical" evidence="8">
    <location>
        <begin position="137"/>
        <end position="157"/>
    </location>
</feature>
<feature type="transmembrane region" description="Helical" evidence="8">
    <location>
        <begin position="326"/>
        <end position="346"/>
    </location>
</feature>
<reference evidence="10" key="1">
    <citation type="submission" date="2012-06" db="EMBL/GenBank/DDBJ databases">
        <title>The complete genome of Flexibacter litoralis DSM 6794.</title>
        <authorList>
            <person name="Lucas S."/>
            <person name="Copeland A."/>
            <person name="Lapidus A."/>
            <person name="Glavina del Rio T."/>
            <person name="Dalin E."/>
            <person name="Tice H."/>
            <person name="Bruce D."/>
            <person name="Goodwin L."/>
            <person name="Pitluck S."/>
            <person name="Peters L."/>
            <person name="Ovchinnikova G."/>
            <person name="Lu M."/>
            <person name="Kyrpides N."/>
            <person name="Mavromatis K."/>
            <person name="Ivanova N."/>
            <person name="Brettin T."/>
            <person name="Detter J.C."/>
            <person name="Han C."/>
            <person name="Larimer F."/>
            <person name="Land M."/>
            <person name="Hauser L."/>
            <person name="Markowitz V."/>
            <person name="Cheng J.-F."/>
            <person name="Hugenholtz P."/>
            <person name="Woyke T."/>
            <person name="Wu D."/>
            <person name="Spring S."/>
            <person name="Lang E."/>
            <person name="Kopitz M."/>
            <person name="Brambilla E."/>
            <person name="Klenk H.-P."/>
            <person name="Eisen J.A."/>
        </authorList>
    </citation>
    <scope>NUCLEOTIDE SEQUENCE [LARGE SCALE GENOMIC DNA]</scope>
    <source>
        <strain evidence="10">ATCC 23117 / DSM 6794 / NBRC 15988 / NCIMB 1366 / Sio-4</strain>
    </source>
</reference>
<evidence type="ECO:0000256" key="3">
    <source>
        <dbReference type="ARBA" id="ARBA00022475"/>
    </source>
</evidence>
<feature type="transmembrane region" description="Helical" evidence="8">
    <location>
        <begin position="585"/>
        <end position="605"/>
    </location>
</feature>
<feature type="transmembrane region" description="Helical" evidence="8">
    <location>
        <begin position="483"/>
        <end position="501"/>
    </location>
</feature>
<dbReference type="STRING" id="880071.Fleli_2042"/>
<proteinExistence type="predicted"/>
<dbReference type="KEGG" id="fli:Fleli_2042"/>
<dbReference type="OrthoDB" id="9810952at2"/>
<dbReference type="EMBL" id="CP003345">
    <property type="protein sequence ID" value="AFM04426.1"/>
    <property type="molecule type" value="Genomic_DNA"/>
</dbReference>
<organism evidence="9 10">
    <name type="scientific">Bernardetia litoralis (strain ATCC 23117 / DSM 6794 / NBRC 15988 / NCIMB 1366 / Fx l1 / Sio-4)</name>
    <name type="common">Flexibacter litoralis</name>
    <dbReference type="NCBI Taxonomy" id="880071"/>
    <lineage>
        <taxon>Bacteria</taxon>
        <taxon>Pseudomonadati</taxon>
        <taxon>Bacteroidota</taxon>
        <taxon>Cytophagia</taxon>
        <taxon>Cytophagales</taxon>
        <taxon>Bernardetiaceae</taxon>
        <taxon>Bernardetia</taxon>
    </lineage>
</organism>
<keyword evidence="5 8" id="KW-1133">Transmembrane helix</keyword>
<dbReference type="RefSeq" id="WP_014797873.1">
    <property type="nucleotide sequence ID" value="NC_018018.1"/>
</dbReference>
<dbReference type="GO" id="GO:0030001">
    <property type="term" value="P:metal ion transport"/>
    <property type="evidence" value="ECO:0007669"/>
    <property type="project" value="UniProtKB-ARBA"/>
</dbReference>
<feature type="transmembrane region" description="Helical" evidence="8">
    <location>
        <begin position="98"/>
        <end position="117"/>
    </location>
</feature>
<evidence type="ECO:0000256" key="7">
    <source>
        <dbReference type="ARBA" id="ARBA00023136"/>
    </source>
</evidence>